<evidence type="ECO:0000313" key="6">
    <source>
        <dbReference type="EMBL" id="QDV08843.1"/>
    </source>
</evidence>
<feature type="domain" description="3-hydroxyacyl-CoA dehydrogenase C-terminal" evidence="4">
    <location>
        <begin position="196"/>
        <end position="291"/>
    </location>
</feature>
<dbReference type="RefSeq" id="WP_145202197.1">
    <property type="nucleotide sequence ID" value="NZ_CP036434.1"/>
</dbReference>
<keyword evidence="1 6" id="KW-0560">Oxidoreductase</keyword>
<feature type="binding site" evidence="3">
    <location>
        <begin position="19"/>
        <end position="24"/>
    </location>
    <ligand>
        <name>NAD(+)</name>
        <dbReference type="ChEBI" id="CHEBI:57540"/>
    </ligand>
</feature>
<keyword evidence="3" id="KW-0520">NAD</keyword>
<dbReference type="GO" id="GO:0070403">
    <property type="term" value="F:NAD+ binding"/>
    <property type="evidence" value="ECO:0007669"/>
    <property type="project" value="InterPro"/>
</dbReference>
<dbReference type="InterPro" id="IPR036291">
    <property type="entry name" value="NAD(P)-bd_dom_sf"/>
</dbReference>
<evidence type="ECO:0000259" key="5">
    <source>
        <dbReference type="Pfam" id="PF02737"/>
    </source>
</evidence>
<dbReference type="Gene3D" id="3.40.50.720">
    <property type="entry name" value="NAD(P)-binding Rossmann-like Domain"/>
    <property type="match status" value="1"/>
</dbReference>
<keyword evidence="7" id="KW-1185">Reference proteome</keyword>
<dbReference type="InterPro" id="IPR008927">
    <property type="entry name" value="6-PGluconate_DH-like_C_sf"/>
</dbReference>
<gene>
    <name evidence="6" type="primary">fadB2_1</name>
    <name evidence="6" type="ORF">Poly30_43980</name>
</gene>
<evidence type="ECO:0000256" key="3">
    <source>
        <dbReference type="PIRSR" id="PIRSR000105-2"/>
    </source>
</evidence>
<name>A0A518EXN8_9BACT</name>
<evidence type="ECO:0000313" key="7">
    <source>
        <dbReference type="Proteomes" id="UP000320390"/>
    </source>
</evidence>
<dbReference type="InterPro" id="IPR022694">
    <property type="entry name" value="3-OHacyl-CoA_DH"/>
</dbReference>
<proteinExistence type="predicted"/>
<dbReference type="EMBL" id="CP036434">
    <property type="protein sequence ID" value="QDV08843.1"/>
    <property type="molecule type" value="Genomic_DNA"/>
</dbReference>
<dbReference type="InterPro" id="IPR006176">
    <property type="entry name" value="3-OHacyl-CoA_DH_NAD-bd"/>
</dbReference>
<dbReference type="InterPro" id="IPR013328">
    <property type="entry name" value="6PGD_dom2"/>
</dbReference>
<feature type="binding site" evidence="3">
    <location>
        <position position="153"/>
    </location>
    <ligand>
        <name>NAD(+)</name>
        <dbReference type="ChEBI" id="CHEBI:57540"/>
    </ligand>
</feature>
<dbReference type="Gene3D" id="1.10.1040.10">
    <property type="entry name" value="N-(1-d-carboxylethyl)-l-norvaline Dehydrogenase, domain 2"/>
    <property type="match status" value="1"/>
</dbReference>
<feature type="site" description="Important for catalytic activity" evidence="2">
    <location>
        <position position="150"/>
    </location>
</feature>
<dbReference type="PANTHER" id="PTHR48075:SF5">
    <property type="entry name" value="3-HYDROXYBUTYRYL-COA DEHYDROGENASE"/>
    <property type="match status" value="1"/>
</dbReference>
<feature type="binding site" evidence="3">
    <location>
        <position position="283"/>
    </location>
    <ligand>
        <name>NAD(+)</name>
        <dbReference type="ChEBI" id="CHEBI:57540"/>
    </ligand>
</feature>
<dbReference type="PANTHER" id="PTHR48075">
    <property type="entry name" value="3-HYDROXYACYL-COA DEHYDROGENASE FAMILY PROTEIN"/>
    <property type="match status" value="1"/>
</dbReference>
<evidence type="ECO:0000256" key="1">
    <source>
        <dbReference type="ARBA" id="ARBA00023002"/>
    </source>
</evidence>
<sequence>MSSPEHNPASSIQRAAVLGAGTMGHGIAHVLSASGIETRLFDISEDAVETGRAKVAANLEKGVARGKVTEEERDAALAHLTGTSDMDAAIDGVDIVIEAVPERMDLKTQIFGALGSKLGSDVVLATNTSSLSIREIAEAAEASERVVGMHFFNPVHIMKLVEVVRTAHTSDAAAELALGLARRMGKDPIDVRDAPGFASSRLGIAIGMEAIRMVEEKVASAEDIDKAMTLGYGFPMGPLKLTDLVGLDVRLAIAEYLKVELGERFDPPQLLRDMVERGDLGKKSGQGFYSWEGDARG</sequence>
<dbReference type="GO" id="GO:0008691">
    <property type="term" value="F:3-hydroxybutyryl-CoA dehydrogenase activity"/>
    <property type="evidence" value="ECO:0007669"/>
    <property type="project" value="UniProtKB-EC"/>
</dbReference>
<dbReference type="AlphaFoldDB" id="A0A518EXN8"/>
<dbReference type="EC" id="1.1.1.157" evidence="6"/>
<feature type="binding site" evidence="3">
    <location>
        <position position="42"/>
    </location>
    <ligand>
        <name>NAD(+)</name>
        <dbReference type="ChEBI" id="CHEBI:57540"/>
    </ligand>
</feature>
<dbReference type="SUPFAM" id="SSF48179">
    <property type="entry name" value="6-phosphogluconate dehydrogenase C-terminal domain-like"/>
    <property type="match status" value="1"/>
</dbReference>
<dbReference type="PIRSF" id="PIRSF000105">
    <property type="entry name" value="HCDH"/>
    <property type="match status" value="1"/>
</dbReference>
<feature type="binding site" evidence="3">
    <location>
        <position position="107"/>
    </location>
    <ligand>
        <name>NAD(+)</name>
        <dbReference type="ChEBI" id="CHEBI:57540"/>
    </ligand>
</feature>
<dbReference type="Pfam" id="PF00725">
    <property type="entry name" value="3HCDH"/>
    <property type="match status" value="1"/>
</dbReference>
<dbReference type="InterPro" id="IPR006108">
    <property type="entry name" value="3HC_DH_C"/>
</dbReference>
<evidence type="ECO:0000256" key="2">
    <source>
        <dbReference type="PIRSR" id="PIRSR000105-1"/>
    </source>
</evidence>
<accession>A0A518EXN8</accession>
<dbReference type="Proteomes" id="UP000320390">
    <property type="component" value="Chromosome"/>
</dbReference>
<dbReference type="GO" id="GO:0006635">
    <property type="term" value="P:fatty acid beta-oxidation"/>
    <property type="evidence" value="ECO:0007669"/>
    <property type="project" value="TreeGrafter"/>
</dbReference>
<dbReference type="SUPFAM" id="SSF51735">
    <property type="entry name" value="NAD(P)-binding Rossmann-fold domains"/>
    <property type="match status" value="1"/>
</dbReference>
<evidence type="ECO:0000259" key="4">
    <source>
        <dbReference type="Pfam" id="PF00725"/>
    </source>
</evidence>
<protein>
    <submittedName>
        <fullName evidence="6">3-hydroxybutyryl-CoA dehydrogenase</fullName>
        <ecNumber evidence="6">1.1.1.157</ecNumber>
    </submittedName>
</protein>
<dbReference type="Pfam" id="PF02737">
    <property type="entry name" value="3HCDH_N"/>
    <property type="match status" value="1"/>
</dbReference>
<dbReference type="FunFam" id="3.40.50.720:FF:000009">
    <property type="entry name" value="Fatty oxidation complex, alpha subunit"/>
    <property type="match status" value="1"/>
</dbReference>
<organism evidence="6 7">
    <name type="scientific">Saltatorellus ferox</name>
    <dbReference type="NCBI Taxonomy" id="2528018"/>
    <lineage>
        <taxon>Bacteria</taxon>
        <taxon>Pseudomonadati</taxon>
        <taxon>Planctomycetota</taxon>
        <taxon>Planctomycetia</taxon>
        <taxon>Planctomycetia incertae sedis</taxon>
        <taxon>Saltatorellus</taxon>
    </lineage>
</organism>
<dbReference type="OrthoDB" id="9771883at2"/>
<feature type="binding site" evidence="3">
    <location>
        <position position="102"/>
    </location>
    <ligand>
        <name>NAD(+)</name>
        <dbReference type="ChEBI" id="CHEBI:57540"/>
    </ligand>
</feature>
<reference evidence="6 7" key="1">
    <citation type="submission" date="2019-02" db="EMBL/GenBank/DDBJ databases">
        <title>Deep-cultivation of Planctomycetes and their phenomic and genomic characterization uncovers novel biology.</title>
        <authorList>
            <person name="Wiegand S."/>
            <person name="Jogler M."/>
            <person name="Boedeker C."/>
            <person name="Pinto D."/>
            <person name="Vollmers J."/>
            <person name="Rivas-Marin E."/>
            <person name="Kohn T."/>
            <person name="Peeters S.H."/>
            <person name="Heuer A."/>
            <person name="Rast P."/>
            <person name="Oberbeckmann S."/>
            <person name="Bunk B."/>
            <person name="Jeske O."/>
            <person name="Meyerdierks A."/>
            <person name="Storesund J.E."/>
            <person name="Kallscheuer N."/>
            <person name="Luecker S."/>
            <person name="Lage O.M."/>
            <person name="Pohl T."/>
            <person name="Merkel B.J."/>
            <person name="Hornburger P."/>
            <person name="Mueller R.-W."/>
            <person name="Bruemmer F."/>
            <person name="Labrenz M."/>
            <person name="Spormann A.M."/>
            <person name="Op den Camp H."/>
            <person name="Overmann J."/>
            <person name="Amann R."/>
            <person name="Jetten M.S.M."/>
            <person name="Mascher T."/>
            <person name="Medema M.H."/>
            <person name="Devos D.P."/>
            <person name="Kaster A.-K."/>
            <person name="Ovreas L."/>
            <person name="Rohde M."/>
            <person name="Galperin M.Y."/>
            <person name="Jogler C."/>
        </authorList>
    </citation>
    <scope>NUCLEOTIDE SEQUENCE [LARGE SCALE GENOMIC DNA]</scope>
    <source>
        <strain evidence="6 7">Poly30</strain>
    </source>
</reference>
<feature type="binding site" evidence="3">
    <location>
        <position position="129"/>
    </location>
    <ligand>
        <name>NAD(+)</name>
        <dbReference type="ChEBI" id="CHEBI:57540"/>
    </ligand>
</feature>
<feature type="domain" description="3-hydroxyacyl-CoA dehydrogenase NAD binding" evidence="5">
    <location>
        <begin position="15"/>
        <end position="193"/>
    </location>
</feature>